<organism evidence="2 3">
    <name type="scientific">Riccia fluitans</name>
    <dbReference type="NCBI Taxonomy" id="41844"/>
    <lineage>
        <taxon>Eukaryota</taxon>
        <taxon>Viridiplantae</taxon>
        <taxon>Streptophyta</taxon>
        <taxon>Embryophyta</taxon>
        <taxon>Marchantiophyta</taxon>
        <taxon>Marchantiopsida</taxon>
        <taxon>Marchantiidae</taxon>
        <taxon>Marchantiales</taxon>
        <taxon>Ricciaceae</taxon>
        <taxon>Riccia</taxon>
    </lineage>
</organism>
<proteinExistence type="predicted"/>
<accession>A0ABD1XTE5</accession>
<feature type="region of interest" description="Disordered" evidence="1">
    <location>
        <begin position="59"/>
        <end position="191"/>
    </location>
</feature>
<sequence>MLVDDLGKRPRGINWPSWQSDADGSVDVDDGTDQGRFAPPHWLGLCLIRLQRNQRSARHINGQPQSERTGENAIPHPWNNRHRSPAWRNLVGCKDTPQSLASGERSAKTNGDNTRVGAATVEPELATWPEPPQRKALRNGERGTSRRSKERKPRQKMRTADGADTDKANTVEPSPSGQRPIHDSMAGRSQE</sequence>
<reference evidence="2 3" key="1">
    <citation type="submission" date="2024-09" db="EMBL/GenBank/DDBJ databases">
        <title>Chromosome-scale assembly of Riccia fluitans.</title>
        <authorList>
            <person name="Paukszto L."/>
            <person name="Sawicki J."/>
            <person name="Karawczyk K."/>
            <person name="Piernik-Szablinska J."/>
            <person name="Szczecinska M."/>
            <person name="Mazdziarz M."/>
        </authorList>
    </citation>
    <scope>NUCLEOTIDE SEQUENCE [LARGE SCALE GENOMIC DNA]</scope>
    <source>
        <strain evidence="2">Rf_01</strain>
        <tissue evidence="2">Aerial parts of the thallus</tissue>
    </source>
</reference>
<evidence type="ECO:0000313" key="3">
    <source>
        <dbReference type="Proteomes" id="UP001605036"/>
    </source>
</evidence>
<comment type="caution">
    <text evidence="2">The sequence shown here is derived from an EMBL/GenBank/DDBJ whole genome shotgun (WGS) entry which is preliminary data.</text>
</comment>
<dbReference type="AlphaFoldDB" id="A0ABD1XTE5"/>
<dbReference type="EMBL" id="JBHFFA010000007">
    <property type="protein sequence ID" value="KAL2611943.1"/>
    <property type="molecule type" value="Genomic_DNA"/>
</dbReference>
<protein>
    <submittedName>
        <fullName evidence="2">Uncharacterized protein</fullName>
    </submittedName>
</protein>
<evidence type="ECO:0000313" key="2">
    <source>
        <dbReference type="EMBL" id="KAL2611943.1"/>
    </source>
</evidence>
<keyword evidence="3" id="KW-1185">Reference proteome</keyword>
<feature type="region of interest" description="Disordered" evidence="1">
    <location>
        <begin position="1"/>
        <end position="24"/>
    </location>
</feature>
<name>A0ABD1XTE5_9MARC</name>
<feature type="compositionally biased region" description="Basic and acidic residues" evidence="1">
    <location>
        <begin position="158"/>
        <end position="169"/>
    </location>
</feature>
<gene>
    <name evidence="2" type="ORF">R1flu_023635</name>
</gene>
<feature type="compositionally biased region" description="Basic residues" evidence="1">
    <location>
        <begin position="145"/>
        <end position="157"/>
    </location>
</feature>
<evidence type="ECO:0000256" key="1">
    <source>
        <dbReference type="SAM" id="MobiDB-lite"/>
    </source>
</evidence>
<dbReference type="Proteomes" id="UP001605036">
    <property type="component" value="Unassembled WGS sequence"/>
</dbReference>